<dbReference type="GO" id="GO:0005975">
    <property type="term" value="P:carbohydrate metabolic process"/>
    <property type="evidence" value="ECO:0007669"/>
    <property type="project" value="InterPro"/>
</dbReference>
<protein>
    <submittedName>
        <fullName evidence="3">Glycogen debranching enzyme</fullName>
        <ecNumber evidence="3">3.2.1.-</ecNumber>
    </submittedName>
</protein>
<sequence>MDDNILNWESVEGSPYPLGVSWGDGKRAYNFAIYSKHADSVTLLLYKQDQWSRPVYQKSLDYLKNKSGPIWHCRVPLEEAENAKFYAYQVGGPSPAAGFNWHTFDPEKILLDPYARAVFFPPDFDRSAAINPGSNAGRAPLGILLDPIVCIDHSKPFKLPHHESDLVIYEMHVRGFTRDPSSEVDEEHRGTFRGVIDKIPYLQELGVTAVELMPVYQFDPDDGNYWGYMPLNFFSPHDGYSSGTEPCCQLVEFREMVESLHAAGIEVILDVVYNHTCEGNQLGPTYSFKGIDNSTYYMVTGDPNYPYSNFSGTGNTLHTANRAVRRLLLESLRYWVREMHVDGFRFDLASVFTRNSDGSINTTDPPIFGQIAADADLAHVRLIGEPWDAGGAYQLGRNFPGTKWMQWNAAYRDTIQRFVRGEAGNVPDFMTRIYGSSDSFPDDLVHAYHPYQGINYVTSHDGFTLYDLVSFNHKNNWTNGHCNMDGHDDFSWNCGWEGDDEVPVDVMQLRKQQVKNFFCLLMLSEGTPMFRMGDEFLQTQHGNSNPYNQDNETTWLDWQRLEDNHEIFRFFKMMIQFRRTHPSICRSRFWRNDIHWYGVKRMVDMSSESHSLAYCLHGSSQHDNDLYVMINASSQTLKFGIHEGFAGQWMRVIDTSLDTPEDIVEKPSITLETPYYDVGSHSIAVLLRS</sequence>
<keyword evidence="3" id="KW-0378">Hydrolase</keyword>
<evidence type="ECO:0000313" key="4">
    <source>
        <dbReference type="Proteomes" id="UP000316855"/>
    </source>
</evidence>
<evidence type="ECO:0000259" key="2">
    <source>
        <dbReference type="SMART" id="SM00642"/>
    </source>
</evidence>
<dbReference type="PANTHER" id="PTHR43002">
    <property type="entry name" value="GLYCOGEN DEBRANCHING ENZYME"/>
    <property type="match status" value="1"/>
</dbReference>
<dbReference type="CDD" id="cd11326">
    <property type="entry name" value="AmyAc_Glg_debranch"/>
    <property type="match status" value="1"/>
</dbReference>
<dbReference type="InterPro" id="IPR013780">
    <property type="entry name" value="Glyco_hydro_b"/>
</dbReference>
<dbReference type="SUPFAM" id="SSF51011">
    <property type="entry name" value="Glycosyl hydrolase domain"/>
    <property type="match status" value="1"/>
</dbReference>
<reference evidence="3 4" key="1">
    <citation type="submission" date="2019-02" db="EMBL/GenBank/DDBJ databases">
        <title>Deep-cultivation of Planctomycetes and their phenomic and genomic characterization uncovers novel biology.</title>
        <authorList>
            <person name="Wiegand S."/>
            <person name="Jogler M."/>
            <person name="Boedeker C."/>
            <person name="Pinto D."/>
            <person name="Vollmers J."/>
            <person name="Rivas-Marin E."/>
            <person name="Kohn T."/>
            <person name="Peeters S.H."/>
            <person name="Heuer A."/>
            <person name="Rast P."/>
            <person name="Oberbeckmann S."/>
            <person name="Bunk B."/>
            <person name="Jeske O."/>
            <person name="Meyerdierks A."/>
            <person name="Storesund J.E."/>
            <person name="Kallscheuer N."/>
            <person name="Luecker S."/>
            <person name="Lage O.M."/>
            <person name="Pohl T."/>
            <person name="Merkel B.J."/>
            <person name="Hornburger P."/>
            <person name="Mueller R.-W."/>
            <person name="Bruemmer F."/>
            <person name="Labrenz M."/>
            <person name="Spormann A.M."/>
            <person name="Op den Camp H."/>
            <person name="Overmann J."/>
            <person name="Amann R."/>
            <person name="Jetten M.S.M."/>
            <person name="Mascher T."/>
            <person name="Medema M.H."/>
            <person name="Devos D.P."/>
            <person name="Kaster A.-K."/>
            <person name="Ovreas L."/>
            <person name="Rohde M."/>
            <person name="Galperin M.Y."/>
            <person name="Jogler C."/>
        </authorList>
    </citation>
    <scope>NUCLEOTIDE SEQUENCE [LARGE SCALE GENOMIC DNA]</scope>
    <source>
        <strain evidence="3 4">Pan161</strain>
    </source>
</reference>
<dbReference type="InterPro" id="IPR017853">
    <property type="entry name" value="GH"/>
</dbReference>
<accession>A0A517V6Y9</accession>
<dbReference type="SUPFAM" id="SSF81296">
    <property type="entry name" value="E set domains"/>
    <property type="match status" value="1"/>
</dbReference>
<organism evidence="3 4">
    <name type="scientific">Gimesia algae</name>
    <dbReference type="NCBI Taxonomy" id="2527971"/>
    <lineage>
        <taxon>Bacteria</taxon>
        <taxon>Pseudomonadati</taxon>
        <taxon>Planctomycetota</taxon>
        <taxon>Planctomycetia</taxon>
        <taxon>Planctomycetales</taxon>
        <taxon>Planctomycetaceae</taxon>
        <taxon>Gimesia</taxon>
    </lineage>
</organism>
<dbReference type="InterPro" id="IPR014756">
    <property type="entry name" value="Ig_E-set"/>
</dbReference>
<dbReference type="AlphaFoldDB" id="A0A517V6Y9"/>
<gene>
    <name evidence="3" type="primary">glgX_1</name>
    <name evidence="3" type="ORF">Pan161_03820</name>
</gene>
<dbReference type="SMART" id="SM00642">
    <property type="entry name" value="Aamy"/>
    <property type="match status" value="1"/>
</dbReference>
<feature type="domain" description="Glycosyl hydrolase family 13 catalytic" evidence="2">
    <location>
        <begin position="170"/>
        <end position="578"/>
    </location>
</feature>
<dbReference type="EMBL" id="CP036343">
    <property type="protein sequence ID" value="QDT88763.1"/>
    <property type="molecule type" value="Genomic_DNA"/>
</dbReference>
<dbReference type="Gene3D" id="2.60.40.10">
    <property type="entry name" value="Immunoglobulins"/>
    <property type="match status" value="1"/>
</dbReference>
<keyword evidence="3" id="KW-0326">Glycosidase</keyword>
<evidence type="ECO:0000313" key="3">
    <source>
        <dbReference type="EMBL" id="QDT88763.1"/>
    </source>
</evidence>
<dbReference type="Pfam" id="PF00128">
    <property type="entry name" value="Alpha-amylase"/>
    <property type="match status" value="1"/>
</dbReference>
<dbReference type="InterPro" id="IPR004193">
    <property type="entry name" value="Glyco_hydro_13_N"/>
</dbReference>
<dbReference type="Pfam" id="PF02922">
    <property type="entry name" value="CBM_48"/>
    <property type="match status" value="1"/>
</dbReference>
<dbReference type="Proteomes" id="UP000316855">
    <property type="component" value="Chromosome"/>
</dbReference>
<dbReference type="InterPro" id="IPR013783">
    <property type="entry name" value="Ig-like_fold"/>
</dbReference>
<comment type="similarity">
    <text evidence="1">Belongs to the glycosyl hydrolase 13 family.</text>
</comment>
<evidence type="ECO:0000256" key="1">
    <source>
        <dbReference type="ARBA" id="ARBA00008061"/>
    </source>
</evidence>
<dbReference type="InterPro" id="IPR044505">
    <property type="entry name" value="GlgX_Isoamylase_N_E_set"/>
</dbReference>
<dbReference type="InterPro" id="IPR006047">
    <property type="entry name" value="GH13_cat_dom"/>
</dbReference>
<dbReference type="Gene3D" id="3.20.20.80">
    <property type="entry name" value="Glycosidases"/>
    <property type="match status" value="1"/>
</dbReference>
<keyword evidence="4" id="KW-1185">Reference proteome</keyword>
<dbReference type="Gene3D" id="2.60.40.1180">
    <property type="entry name" value="Golgi alpha-mannosidase II"/>
    <property type="match status" value="1"/>
</dbReference>
<dbReference type="KEGG" id="gax:Pan161_03820"/>
<dbReference type="RefSeq" id="WP_232103586.1">
    <property type="nucleotide sequence ID" value="NZ_CP036343.1"/>
</dbReference>
<dbReference type="GO" id="GO:0004553">
    <property type="term" value="F:hydrolase activity, hydrolyzing O-glycosyl compounds"/>
    <property type="evidence" value="ECO:0007669"/>
    <property type="project" value="InterPro"/>
</dbReference>
<dbReference type="CDD" id="cd02856">
    <property type="entry name" value="E_set_GDE_Isoamylase_N"/>
    <property type="match status" value="1"/>
</dbReference>
<dbReference type="EC" id="3.2.1.-" evidence="3"/>
<name>A0A517V6Y9_9PLAN</name>
<proteinExistence type="inferred from homology"/>
<dbReference type="SUPFAM" id="SSF51445">
    <property type="entry name" value="(Trans)glycosidases"/>
    <property type="match status" value="1"/>
</dbReference>